<dbReference type="eggNOG" id="KOG1157">
    <property type="taxonomic scope" value="Eukaryota"/>
</dbReference>
<dbReference type="InterPro" id="IPR043519">
    <property type="entry name" value="NT_sf"/>
</dbReference>
<dbReference type="OMA" id="DIQIRTP"/>
<feature type="compositionally biased region" description="Polar residues" evidence="1">
    <location>
        <begin position="186"/>
        <end position="195"/>
    </location>
</feature>
<dbReference type="PROSITE" id="PS51880">
    <property type="entry name" value="TGS"/>
    <property type="match status" value="1"/>
</dbReference>
<dbReference type="Pfam" id="PF13328">
    <property type="entry name" value="HD_4"/>
    <property type="match status" value="1"/>
</dbReference>
<reference evidence="4 5" key="1">
    <citation type="journal article" date="2004" name="Nature">
        <title>Genome sequence of the ultrasmall unicellular red alga Cyanidioschyzon merolae 10D.</title>
        <authorList>
            <person name="Matsuzaki M."/>
            <person name="Misumi O."/>
            <person name="Shin-i T."/>
            <person name="Maruyama S."/>
            <person name="Takahara M."/>
            <person name="Miyagishima S."/>
            <person name="Mori T."/>
            <person name="Nishida K."/>
            <person name="Yagisawa F."/>
            <person name="Nishida K."/>
            <person name="Yoshida Y."/>
            <person name="Nishimura Y."/>
            <person name="Nakao S."/>
            <person name="Kobayashi T."/>
            <person name="Momoyama Y."/>
            <person name="Higashiyama T."/>
            <person name="Minoda A."/>
            <person name="Sano M."/>
            <person name="Nomoto H."/>
            <person name="Oishi K."/>
            <person name="Hayashi H."/>
            <person name="Ohta F."/>
            <person name="Nishizaka S."/>
            <person name="Haga S."/>
            <person name="Miura S."/>
            <person name="Morishita T."/>
            <person name="Kabeya Y."/>
            <person name="Terasawa K."/>
            <person name="Suzuki Y."/>
            <person name="Ishii Y."/>
            <person name="Asakawa S."/>
            <person name="Takano H."/>
            <person name="Ohta N."/>
            <person name="Kuroiwa H."/>
            <person name="Tanaka K."/>
            <person name="Shimizu N."/>
            <person name="Sugano S."/>
            <person name="Sato N."/>
            <person name="Nozaki H."/>
            <person name="Ogasawara N."/>
            <person name="Kohara Y."/>
            <person name="Kuroiwa T."/>
        </authorList>
    </citation>
    <scope>NUCLEOTIDE SEQUENCE [LARGE SCALE GENOMIC DNA]</scope>
    <source>
        <strain evidence="4 5">10D</strain>
    </source>
</reference>
<proteinExistence type="predicted"/>
<feature type="region of interest" description="Disordered" evidence="1">
    <location>
        <begin position="758"/>
        <end position="801"/>
    </location>
</feature>
<sequence length="988" mass="109227">MWALFERKVEWSALHSAHAFHLDKYTIDSLFRSDSLAKSGQLHLGARHGYTSGTAVRQGELSWVSPVCSGLFVALSGRLVQRQCSGWNGFAAAPRRRRRGQRCVLSVNQPKEEPSPQRAPPAHPAPTLHQPQPLPLQQQNQQQPQQATVNASPLSLSPSLQQAEQHSAPKSSTTRVPAYSAPVEQTFPSPDTSTGEPLKSEKNGNTSATGKHACEADATLDAISAKVMREILGPLVAYLGPVPCFSIEQALSFVLKSRAAKGEHVSEASLERATGITSILAELQMDSDTIIAGILTELVESGVASLASIAEQFGNAVARLIEGEAKVSRLPEMAESPIADENVENLRQMFIAMASDFRIIVIKLAARLHTMRTLQTLPAERQRRIARETLDIFAPLAHRLGIWSVKSHLENLAFLYLYPEEYRKIRSHIEGRMPSYKRILEESKARLEHALSSDPILRRTVSRIEVAARSKEIYSIWQKLQRGRAQRLDHIYDLVALRVTIDPREDLSVVGTSGTNEMDRDEAEKTRLRDDENGLCYYVLGIVHQLWHPVPGRVKDYIAFPKPNGYQSLHTTVVVDNGSDQAPLEVQIRTRAMDRTAEYGMAAHWYFKEHDQLTAAASNSWLTSIQEWNLDIQSSHEFVELVRRELLGNRVFVFVNDTNTENATRILNLPRGSTVVDVAFAISADAGYRMIAAKVNGSMVPMNYVLQNADMIQIVRSKYSPGPSLEWVQYAKTRLAQHALRQFFARWQGETELPKHFTSAADPDLESGSSANDKNGEPGIDGNSSKAASNEERQFRWDRSQRSEDAVNSFLSSMKPEDLLDDMCLQISPAQLVFEDGLEIASASMARCCLPLPSDKIFGVIADGASQVEIHRQGCAVGQRALVQTSGARKLSVQWQSPARSGTTRAARLPACLKVTCIDRNGLLSDVSRAVIEKGITILSTRSTSTQNTAYLEYCVAVINRTELDSLCAALRDIPGVVTVEDGLAPHV</sequence>
<dbReference type="RefSeq" id="XP_005539556.1">
    <property type="nucleotide sequence ID" value="XM_005539499.1"/>
</dbReference>
<feature type="region of interest" description="Disordered" evidence="1">
    <location>
        <begin position="107"/>
        <end position="211"/>
    </location>
</feature>
<reference evidence="4 5" key="2">
    <citation type="journal article" date="2007" name="BMC Biol.">
        <title>A 100%-complete sequence reveals unusually simple genomic features in the hot-spring red alga Cyanidioschyzon merolae.</title>
        <authorList>
            <person name="Nozaki H."/>
            <person name="Takano H."/>
            <person name="Misumi O."/>
            <person name="Terasawa K."/>
            <person name="Matsuzaki M."/>
            <person name="Maruyama S."/>
            <person name="Nishida K."/>
            <person name="Yagisawa F."/>
            <person name="Yoshida Y."/>
            <person name="Fujiwara T."/>
            <person name="Takio S."/>
            <person name="Tamura K."/>
            <person name="Chung S.J."/>
            <person name="Nakamura S."/>
            <person name="Kuroiwa H."/>
            <person name="Tanaka K."/>
            <person name="Sato N."/>
            <person name="Kuroiwa T."/>
        </authorList>
    </citation>
    <scope>NUCLEOTIDE SEQUENCE [LARGE SCALE GENOMIC DNA]</scope>
    <source>
        <strain evidence="4 5">10D</strain>
    </source>
</reference>
<dbReference type="OrthoDB" id="430679at2759"/>
<evidence type="ECO:0000259" key="2">
    <source>
        <dbReference type="PROSITE" id="PS51671"/>
    </source>
</evidence>
<dbReference type="GeneID" id="16997893"/>
<feature type="compositionally biased region" description="Low complexity" evidence="1">
    <location>
        <begin position="125"/>
        <end position="160"/>
    </location>
</feature>
<dbReference type="PANTHER" id="PTHR43061:SF1">
    <property type="entry name" value="GTP DIPHOSPHOKINASE RSH1, CHLOROPLASTIC-RELATED"/>
    <property type="match status" value="1"/>
</dbReference>
<feature type="compositionally biased region" description="Basic and acidic residues" evidence="1">
    <location>
        <begin position="789"/>
        <end position="801"/>
    </location>
</feature>
<dbReference type="SUPFAM" id="SSF81271">
    <property type="entry name" value="TGS-like"/>
    <property type="match status" value="1"/>
</dbReference>
<dbReference type="SUPFAM" id="SSF109604">
    <property type="entry name" value="HD-domain/PDEase-like"/>
    <property type="match status" value="1"/>
</dbReference>
<organism evidence="4 5">
    <name type="scientific">Cyanidioschyzon merolae (strain NIES-3377 / 10D)</name>
    <name type="common">Unicellular red alga</name>
    <dbReference type="NCBI Taxonomy" id="280699"/>
    <lineage>
        <taxon>Eukaryota</taxon>
        <taxon>Rhodophyta</taxon>
        <taxon>Bangiophyceae</taxon>
        <taxon>Cyanidiales</taxon>
        <taxon>Cyanidiaceae</taxon>
        <taxon>Cyanidioschyzon</taxon>
    </lineage>
</organism>
<dbReference type="AlphaFoldDB" id="M1V7Y9"/>
<evidence type="ECO:0000313" key="4">
    <source>
        <dbReference type="EMBL" id="BAM83520.1"/>
    </source>
</evidence>
<dbReference type="InterPro" id="IPR012676">
    <property type="entry name" value="TGS-like"/>
</dbReference>
<dbReference type="Gene3D" id="3.10.20.30">
    <property type="match status" value="1"/>
</dbReference>
<dbReference type="SUPFAM" id="SSF81301">
    <property type="entry name" value="Nucleotidyltransferase"/>
    <property type="match status" value="1"/>
</dbReference>
<dbReference type="SUPFAM" id="SSF55021">
    <property type="entry name" value="ACT-like"/>
    <property type="match status" value="1"/>
</dbReference>
<gene>
    <name evidence="4" type="ORF">CYME_CMT625C</name>
</gene>
<keyword evidence="5" id="KW-1185">Reference proteome</keyword>
<feature type="compositionally biased region" description="Polar residues" evidence="1">
    <location>
        <begin position="161"/>
        <end position="175"/>
    </location>
</feature>
<evidence type="ECO:0000259" key="3">
    <source>
        <dbReference type="PROSITE" id="PS51880"/>
    </source>
</evidence>
<dbReference type="PROSITE" id="PS51671">
    <property type="entry name" value="ACT"/>
    <property type="match status" value="1"/>
</dbReference>
<feature type="domain" description="ACT" evidence="2">
    <location>
        <begin position="912"/>
        <end position="985"/>
    </location>
</feature>
<dbReference type="Gene3D" id="3.30.70.260">
    <property type="match status" value="1"/>
</dbReference>
<dbReference type="HOGENOM" id="CLU_012300_3_0_1"/>
<dbReference type="InterPro" id="IPR002912">
    <property type="entry name" value="ACT_dom"/>
</dbReference>
<evidence type="ECO:0000313" key="5">
    <source>
        <dbReference type="Proteomes" id="UP000007014"/>
    </source>
</evidence>
<dbReference type="CDD" id="cd05399">
    <property type="entry name" value="NT_Rel-Spo_like"/>
    <property type="match status" value="1"/>
</dbReference>
<dbReference type="Pfam" id="PF13291">
    <property type="entry name" value="ACT_4"/>
    <property type="match status" value="1"/>
</dbReference>
<protein>
    <submittedName>
        <fullName evidence="4">PpGpp synthetase/hydrolase Rel</fullName>
    </submittedName>
</protein>
<dbReference type="STRING" id="280699.M1V7Y9"/>
<feature type="domain" description="TGS" evidence="3">
    <location>
        <begin position="649"/>
        <end position="716"/>
    </location>
</feature>
<dbReference type="KEGG" id="cme:CYME_CMT625C"/>
<dbReference type="InterPro" id="IPR045865">
    <property type="entry name" value="ACT-like_dom_sf"/>
</dbReference>
<dbReference type="InterPro" id="IPR004095">
    <property type="entry name" value="TGS"/>
</dbReference>
<dbReference type="InterPro" id="IPR007685">
    <property type="entry name" value="RelA_SpoT"/>
</dbReference>
<dbReference type="EMBL" id="AP006502">
    <property type="protein sequence ID" value="BAM83520.1"/>
    <property type="molecule type" value="Genomic_DNA"/>
</dbReference>
<dbReference type="Gramene" id="CMT625CT">
    <property type="protein sequence ID" value="CMT625CT"/>
    <property type="gene ID" value="CMT625C"/>
</dbReference>
<dbReference type="Gene3D" id="1.10.3210.10">
    <property type="entry name" value="Hypothetical protein af1432"/>
    <property type="match status" value="1"/>
</dbReference>
<dbReference type="SMART" id="SM00954">
    <property type="entry name" value="RelA_SpoT"/>
    <property type="match status" value="1"/>
</dbReference>
<dbReference type="GO" id="GO:0015969">
    <property type="term" value="P:guanosine tetraphosphate metabolic process"/>
    <property type="evidence" value="ECO:0007669"/>
    <property type="project" value="InterPro"/>
</dbReference>
<dbReference type="Pfam" id="PF04607">
    <property type="entry name" value="RelA_SpoT"/>
    <property type="match status" value="1"/>
</dbReference>
<dbReference type="Gene3D" id="3.30.460.10">
    <property type="entry name" value="Beta Polymerase, domain 2"/>
    <property type="match status" value="1"/>
</dbReference>
<name>M1V7Y9_CYAM1</name>
<dbReference type="Proteomes" id="UP000007014">
    <property type="component" value="Chromosome 20"/>
</dbReference>
<dbReference type="InterPro" id="IPR012675">
    <property type="entry name" value="Beta-grasp_dom_sf"/>
</dbReference>
<accession>M1V7Y9</accession>
<dbReference type="CDD" id="cd04876">
    <property type="entry name" value="ACT_RelA-SpoT"/>
    <property type="match status" value="1"/>
</dbReference>
<evidence type="ECO:0000256" key="1">
    <source>
        <dbReference type="SAM" id="MobiDB-lite"/>
    </source>
</evidence>
<dbReference type="Pfam" id="PF02824">
    <property type="entry name" value="TGS"/>
    <property type="match status" value="1"/>
</dbReference>
<dbReference type="PANTHER" id="PTHR43061">
    <property type="entry name" value="GTP DIPHOSPHOKINASE RSH1, CHLOROPLASTIC-RELATED"/>
    <property type="match status" value="1"/>
</dbReference>